<comment type="subcellular location">
    <subcellularLocation>
        <location evidence="2">Endoplasmic reticulum membrane</location>
        <topology evidence="2">Single-pass type II membrane protein</topology>
    </subcellularLocation>
</comment>
<dbReference type="SMART" id="SM00702">
    <property type="entry name" value="P4Hc"/>
    <property type="match status" value="1"/>
</dbReference>
<dbReference type="Pfam" id="PF13640">
    <property type="entry name" value="2OG-FeII_Oxy_3"/>
    <property type="match status" value="1"/>
</dbReference>
<dbReference type="GO" id="GO:0004656">
    <property type="term" value="F:procollagen-proline 4-dioxygenase activity"/>
    <property type="evidence" value="ECO:0007669"/>
    <property type="project" value="UniProtKB-EC"/>
</dbReference>
<comment type="caution">
    <text evidence="11">The sequence shown here is derived from an EMBL/GenBank/DDBJ whole genome shotgun (WGS) entry which is preliminary data.</text>
</comment>
<comment type="cofactor">
    <cofactor evidence="1">
        <name>L-ascorbate</name>
        <dbReference type="ChEBI" id="CHEBI:38290"/>
    </cofactor>
</comment>
<evidence type="ECO:0000259" key="10">
    <source>
        <dbReference type="PROSITE" id="PS51471"/>
    </source>
</evidence>
<evidence type="ECO:0000313" key="11">
    <source>
        <dbReference type="EMBL" id="KAB1203612.1"/>
    </source>
</evidence>
<evidence type="ECO:0000256" key="2">
    <source>
        <dbReference type="ARBA" id="ARBA00004648"/>
    </source>
</evidence>
<keyword evidence="5" id="KW-0735">Signal-anchor</keyword>
<keyword evidence="4" id="KW-0223">Dioxygenase</keyword>
<dbReference type="OrthoDB" id="420380at2759"/>
<evidence type="ECO:0000256" key="7">
    <source>
        <dbReference type="ARBA" id="ARBA00023004"/>
    </source>
</evidence>
<dbReference type="InterPro" id="IPR044862">
    <property type="entry name" value="Pro_4_hyd_alph_FE2OG_OXY"/>
</dbReference>
<reference evidence="11 12" key="1">
    <citation type="journal article" date="2019" name="Plant Biotechnol. J.">
        <title>The red bayberry genome and genetic basis of sex determination.</title>
        <authorList>
            <person name="Jia H.M."/>
            <person name="Jia H.J."/>
            <person name="Cai Q.L."/>
            <person name="Wang Y."/>
            <person name="Zhao H.B."/>
            <person name="Yang W.F."/>
            <person name="Wang G.Y."/>
            <person name="Li Y.H."/>
            <person name="Zhan D.L."/>
            <person name="Shen Y.T."/>
            <person name="Niu Q.F."/>
            <person name="Chang L."/>
            <person name="Qiu J."/>
            <person name="Zhao L."/>
            <person name="Xie H.B."/>
            <person name="Fu W.Y."/>
            <person name="Jin J."/>
            <person name="Li X.W."/>
            <person name="Jiao Y."/>
            <person name="Zhou C.C."/>
            <person name="Tu T."/>
            <person name="Chai C.Y."/>
            <person name="Gao J.L."/>
            <person name="Fan L.J."/>
            <person name="van de Weg E."/>
            <person name="Wang J.Y."/>
            <person name="Gao Z.S."/>
        </authorList>
    </citation>
    <scope>NUCLEOTIDE SEQUENCE [LARGE SCALE GENOMIC DNA]</scope>
    <source>
        <tissue evidence="11">Leaves</tissue>
    </source>
</reference>
<keyword evidence="9" id="KW-0812">Transmembrane</keyword>
<proteinExistence type="predicted"/>
<dbReference type="PROSITE" id="PS51471">
    <property type="entry name" value="FE2OG_OXY"/>
    <property type="match status" value="1"/>
</dbReference>
<organism evidence="11 12">
    <name type="scientific">Morella rubra</name>
    <name type="common">Chinese bayberry</name>
    <dbReference type="NCBI Taxonomy" id="262757"/>
    <lineage>
        <taxon>Eukaryota</taxon>
        <taxon>Viridiplantae</taxon>
        <taxon>Streptophyta</taxon>
        <taxon>Embryophyta</taxon>
        <taxon>Tracheophyta</taxon>
        <taxon>Spermatophyta</taxon>
        <taxon>Magnoliopsida</taxon>
        <taxon>eudicotyledons</taxon>
        <taxon>Gunneridae</taxon>
        <taxon>Pentapetalae</taxon>
        <taxon>rosids</taxon>
        <taxon>fabids</taxon>
        <taxon>Fagales</taxon>
        <taxon>Myricaceae</taxon>
        <taxon>Morella</taxon>
    </lineage>
</organism>
<protein>
    <submittedName>
        <fullName evidence="11">Prolyl 4-hydroxylase subunit alpha-2</fullName>
    </submittedName>
</protein>
<feature type="domain" description="Fe2OG dioxygenase" evidence="10">
    <location>
        <begin position="212"/>
        <end position="335"/>
    </location>
</feature>
<dbReference type="InterPro" id="IPR006620">
    <property type="entry name" value="Pro_4_hyd_alph"/>
</dbReference>
<keyword evidence="12" id="KW-1185">Reference proteome</keyword>
<dbReference type="Gene3D" id="2.60.120.620">
    <property type="entry name" value="q2cbj1_9rhob like domain"/>
    <property type="match status" value="1"/>
</dbReference>
<evidence type="ECO:0000256" key="1">
    <source>
        <dbReference type="ARBA" id="ARBA00001961"/>
    </source>
</evidence>
<evidence type="ECO:0000256" key="4">
    <source>
        <dbReference type="ARBA" id="ARBA00022964"/>
    </source>
</evidence>
<accession>A0A6A1UTE3</accession>
<dbReference type="GO" id="GO:0005789">
    <property type="term" value="C:endoplasmic reticulum membrane"/>
    <property type="evidence" value="ECO:0007669"/>
    <property type="project" value="UniProtKB-SubCell"/>
</dbReference>
<gene>
    <name evidence="11" type="ORF">CJ030_MR8G000671</name>
</gene>
<evidence type="ECO:0000256" key="3">
    <source>
        <dbReference type="ARBA" id="ARBA00022723"/>
    </source>
</evidence>
<dbReference type="GO" id="GO:0031418">
    <property type="term" value="F:L-ascorbic acid binding"/>
    <property type="evidence" value="ECO:0007669"/>
    <property type="project" value="InterPro"/>
</dbReference>
<feature type="transmembrane region" description="Helical" evidence="9">
    <location>
        <begin position="21"/>
        <end position="44"/>
    </location>
</feature>
<name>A0A6A1UTE3_9ROSI</name>
<dbReference type="EMBL" id="RXIC02000026">
    <property type="protein sequence ID" value="KAB1203612.1"/>
    <property type="molecule type" value="Genomic_DNA"/>
</dbReference>
<evidence type="ECO:0000256" key="6">
    <source>
        <dbReference type="ARBA" id="ARBA00023002"/>
    </source>
</evidence>
<dbReference type="Proteomes" id="UP000516437">
    <property type="component" value="Chromosome 8"/>
</dbReference>
<dbReference type="InterPro" id="IPR005123">
    <property type="entry name" value="Oxoglu/Fe-dep_dioxygenase_dom"/>
</dbReference>
<dbReference type="PANTHER" id="PTHR10869:SF123">
    <property type="entry name" value="PROLYL 4-HYDROXYLASE 10-RELATED"/>
    <property type="match status" value="1"/>
</dbReference>
<evidence type="ECO:0000256" key="8">
    <source>
        <dbReference type="ARBA" id="ARBA00049169"/>
    </source>
</evidence>
<dbReference type="SMR" id="A0A6A1UTE3"/>
<keyword evidence="7" id="KW-0408">Iron</keyword>
<evidence type="ECO:0000256" key="9">
    <source>
        <dbReference type="SAM" id="Phobius"/>
    </source>
</evidence>
<dbReference type="InterPro" id="IPR045054">
    <property type="entry name" value="P4HA-like"/>
</dbReference>
<keyword evidence="9" id="KW-0472">Membrane</keyword>
<dbReference type="AlphaFoldDB" id="A0A6A1UTE3"/>
<evidence type="ECO:0000256" key="5">
    <source>
        <dbReference type="ARBA" id="ARBA00022968"/>
    </source>
</evidence>
<keyword evidence="9" id="KW-1133">Transmembrane helix</keyword>
<dbReference type="GO" id="GO:0005506">
    <property type="term" value="F:iron ion binding"/>
    <property type="evidence" value="ECO:0007669"/>
    <property type="project" value="InterPro"/>
</dbReference>
<dbReference type="PANTHER" id="PTHR10869">
    <property type="entry name" value="PROLYL 4-HYDROXYLASE ALPHA SUBUNIT"/>
    <property type="match status" value="1"/>
</dbReference>
<keyword evidence="6" id="KW-0560">Oxidoreductase</keyword>
<comment type="catalytic activity">
    <reaction evidence="8">
        <text>L-prolyl-[collagen] + 2-oxoglutarate + O2 = trans-4-hydroxy-L-prolyl-[collagen] + succinate + CO2</text>
        <dbReference type="Rhea" id="RHEA:18945"/>
        <dbReference type="Rhea" id="RHEA-COMP:11676"/>
        <dbReference type="Rhea" id="RHEA-COMP:11680"/>
        <dbReference type="ChEBI" id="CHEBI:15379"/>
        <dbReference type="ChEBI" id="CHEBI:16526"/>
        <dbReference type="ChEBI" id="CHEBI:16810"/>
        <dbReference type="ChEBI" id="CHEBI:30031"/>
        <dbReference type="ChEBI" id="CHEBI:50342"/>
        <dbReference type="ChEBI" id="CHEBI:61965"/>
        <dbReference type="EC" id="1.14.11.2"/>
    </reaction>
</comment>
<sequence length="340" mass="38812">MVKGRYGRLQSKKWSTLRFAWSMLFMLSVVLLMLLALGIVWLPINTEDSPPDLSSARRRSLEKGEGLGDRGEQWTEVISWEPRAFLYHNFLSKEECEYLISLAKPYMKKSTVVDSTTGHSKDSRVRTSSGMFLKRGRDKVIRGIEKRIADFSFIPLTSIVFDYQLESVFGLKSRVPGSYECTPRDSNILQFKSTVGENSRPFSHATVQFTEHGEGLQVLHYEVGQKYEPHFDYFLDEYNTKNGGQRIATVLMYLSDVEEGGETVFPASTRNFSSVPWWDDLSECGKKGLSIKPARGDALLFWSMRPDVTLDPSSLHGSCPVIRGNKWSATKWMHVEEYKD</sequence>
<keyword evidence="3" id="KW-0479">Metal-binding</keyword>
<evidence type="ECO:0000313" key="12">
    <source>
        <dbReference type="Proteomes" id="UP000516437"/>
    </source>
</evidence>